<keyword evidence="4" id="KW-1185">Reference proteome</keyword>
<dbReference type="AlphaFoldDB" id="A0A6P1T0D3"/>
<organism evidence="3 4">
    <name type="scientific">Algicella marina</name>
    <dbReference type="NCBI Taxonomy" id="2683284"/>
    <lineage>
        <taxon>Bacteria</taxon>
        <taxon>Pseudomonadati</taxon>
        <taxon>Pseudomonadota</taxon>
        <taxon>Alphaproteobacteria</taxon>
        <taxon>Rhodobacterales</taxon>
        <taxon>Paracoccaceae</taxon>
        <taxon>Algicella</taxon>
    </lineage>
</organism>
<dbReference type="EMBL" id="CP046620">
    <property type="protein sequence ID" value="QHQ33962.1"/>
    <property type="molecule type" value="Genomic_DNA"/>
</dbReference>
<keyword evidence="2" id="KW-0732">Signal</keyword>
<dbReference type="RefSeq" id="WP_161860534.1">
    <property type="nucleotide sequence ID" value="NZ_CP046620.1"/>
</dbReference>
<feature type="chain" id="PRO_5026974830" evidence="2">
    <location>
        <begin position="19"/>
        <end position="87"/>
    </location>
</feature>
<accession>A0A6P1T0D3</accession>
<evidence type="ECO:0000313" key="4">
    <source>
        <dbReference type="Proteomes" id="UP000464495"/>
    </source>
</evidence>
<sequence length="87" mass="8938">MKQLTFAAAMLLAGPASAQSVCAPDANGRYSAACVRAAKAQGYAEGVERTCRGVGWRYSATNGPACTHPARLAGEGDDDAPPPDTIR</sequence>
<name>A0A6P1T0D3_9RHOB</name>
<protein>
    <submittedName>
        <fullName evidence="3">Uncharacterized protein</fullName>
    </submittedName>
</protein>
<dbReference type="Proteomes" id="UP000464495">
    <property type="component" value="Chromosome"/>
</dbReference>
<evidence type="ECO:0000313" key="3">
    <source>
        <dbReference type="EMBL" id="QHQ33962.1"/>
    </source>
</evidence>
<evidence type="ECO:0000256" key="1">
    <source>
        <dbReference type="SAM" id="MobiDB-lite"/>
    </source>
</evidence>
<proteinExistence type="predicted"/>
<evidence type="ECO:0000256" key="2">
    <source>
        <dbReference type="SAM" id="SignalP"/>
    </source>
</evidence>
<dbReference type="KEGG" id="amaq:GO499_01575"/>
<gene>
    <name evidence="3" type="ORF">GO499_01575</name>
</gene>
<feature type="signal peptide" evidence="2">
    <location>
        <begin position="1"/>
        <end position="18"/>
    </location>
</feature>
<feature type="region of interest" description="Disordered" evidence="1">
    <location>
        <begin position="62"/>
        <end position="87"/>
    </location>
</feature>
<reference evidence="3 4" key="1">
    <citation type="submission" date="2019-12" db="EMBL/GenBank/DDBJ databases">
        <title>Complete genome sequence of Algicella marina strain 9Alg 56(T) isolated from the red alga Tichocarpus crinitus.</title>
        <authorList>
            <person name="Kim S.-G."/>
            <person name="Nedashkovskaya O.I."/>
        </authorList>
    </citation>
    <scope>NUCLEOTIDE SEQUENCE [LARGE SCALE GENOMIC DNA]</scope>
    <source>
        <strain evidence="3 4">9Alg 56</strain>
    </source>
</reference>